<sequence length="54" mass="5716">MARPLVVNSGGACRRMIADSVHAERPRSRKPRAGASDTAGGEGDRRGPGNSRDR</sequence>
<accession>A0A6J4I5P7</accession>
<evidence type="ECO:0000256" key="1">
    <source>
        <dbReference type="SAM" id="MobiDB-lite"/>
    </source>
</evidence>
<feature type="region of interest" description="Disordered" evidence="1">
    <location>
        <begin position="1"/>
        <end position="54"/>
    </location>
</feature>
<feature type="compositionally biased region" description="Basic and acidic residues" evidence="1">
    <location>
        <begin position="42"/>
        <end position="54"/>
    </location>
</feature>
<evidence type="ECO:0000313" key="2">
    <source>
        <dbReference type="EMBL" id="CAA9241821.1"/>
    </source>
</evidence>
<protein>
    <submittedName>
        <fullName evidence="2">Uncharacterized protein</fullName>
    </submittedName>
</protein>
<name>A0A6J4I5P7_9PROT</name>
<dbReference type="AlphaFoldDB" id="A0A6J4I5P7"/>
<organism evidence="2">
    <name type="scientific">uncultured Acetobacteraceae bacterium</name>
    <dbReference type="NCBI Taxonomy" id="169975"/>
    <lineage>
        <taxon>Bacteria</taxon>
        <taxon>Pseudomonadati</taxon>
        <taxon>Pseudomonadota</taxon>
        <taxon>Alphaproteobacteria</taxon>
        <taxon>Acetobacterales</taxon>
        <taxon>Acetobacteraceae</taxon>
        <taxon>environmental samples</taxon>
    </lineage>
</organism>
<gene>
    <name evidence="2" type="ORF">AVDCRST_MAG08-1662</name>
</gene>
<proteinExistence type="predicted"/>
<dbReference type="EMBL" id="CADCTG010000142">
    <property type="protein sequence ID" value="CAA9241821.1"/>
    <property type="molecule type" value="Genomic_DNA"/>
</dbReference>
<reference evidence="2" key="1">
    <citation type="submission" date="2020-02" db="EMBL/GenBank/DDBJ databases">
        <authorList>
            <person name="Meier V. D."/>
        </authorList>
    </citation>
    <scope>NUCLEOTIDE SEQUENCE</scope>
    <source>
        <strain evidence="2">AVDCRST_MAG08</strain>
    </source>
</reference>